<feature type="transmembrane region" description="Helical" evidence="1">
    <location>
        <begin position="21"/>
        <end position="43"/>
    </location>
</feature>
<keyword evidence="1" id="KW-0812">Transmembrane</keyword>
<keyword evidence="1" id="KW-1133">Transmembrane helix</keyword>
<feature type="transmembrane region" description="Helical" evidence="1">
    <location>
        <begin position="95"/>
        <end position="114"/>
    </location>
</feature>
<organism evidence="2 3">
    <name type="scientific">Methylobacterium oryzihabitans</name>
    <dbReference type="NCBI Taxonomy" id="2499852"/>
    <lineage>
        <taxon>Bacteria</taxon>
        <taxon>Pseudomonadati</taxon>
        <taxon>Pseudomonadota</taxon>
        <taxon>Alphaproteobacteria</taxon>
        <taxon>Hyphomicrobiales</taxon>
        <taxon>Methylobacteriaceae</taxon>
        <taxon>Methylobacterium</taxon>
    </lineage>
</organism>
<protein>
    <recommendedName>
        <fullName evidence="4">DUF1275 domain-containing protein</fullName>
    </recommendedName>
</protein>
<dbReference type="EMBL" id="SACP01000001">
    <property type="protein sequence ID" value="RVU21771.1"/>
    <property type="molecule type" value="Genomic_DNA"/>
</dbReference>
<proteinExistence type="predicted"/>
<reference evidence="2 3" key="1">
    <citation type="submission" date="2019-01" db="EMBL/GenBank/DDBJ databases">
        <authorList>
            <person name="Chen W.-M."/>
        </authorList>
    </citation>
    <scope>NUCLEOTIDE SEQUENCE [LARGE SCALE GENOMIC DNA]</scope>
    <source>
        <strain evidence="2 3">TER-1</strain>
    </source>
</reference>
<dbReference type="OrthoDB" id="7991622at2"/>
<keyword evidence="3" id="KW-1185">Reference proteome</keyword>
<feature type="transmembrane region" description="Helical" evidence="1">
    <location>
        <begin position="63"/>
        <end position="83"/>
    </location>
</feature>
<sequence>MSALAPPRPAHPAGPYSAHRLFEWAMAVMMLLVALTLAVPGDALERASLRPVAALGFGEEEMALFFGAVGTLRTAALVLNGHINNGVARPNGANIRAACSGFGAVIMGQLTLALVVDALSADAPSFVIPVFGTLTVFEAISCYVARRDAVARRRPVVPKAR</sequence>
<evidence type="ECO:0000313" key="2">
    <source>
        <dbReference type="EMBL" id="RVU21771.1"/>
    </source>
</evidence>
<dbReference type="RefSeq" id="WP_127727014.1">
    <property type="nucleotide sequence ID" value="NZ_SACP01000001.1"/>
</dbReference>
<gene>
    <name evidence="2" type="ORF">EOE48_01615</name>
</gene>
<keyword evidence="1" id="KW-0472">Membrane</keyword>
<evidence type="ECO:0000256" key="1">
    <source>
        <dbReference type="SAM" id="Phobius"/>
    </source>
</evidence>
<dbReference type="Proteomes" id="UP000286997">
    <property type="component" value="Unassembled WGS sequence"/>
</dbReference>
<evidence type="ECO:0008006" key="4">
    <source>
        <dbReference type="Google" id="ProtNLM"/>
    </source>
</evidence>
<feature type="transmembrane region" description="Helical" evidence="1">
    <location>
        <begin position="126"/>
        <end position="145"/>
    </location>
</feature>
<comment type="caution">
    <text evidence="2">The sequence shown here is derived from an EMBL/GenBank/DDBJ whole genome shotgun (WGS) entry which is preliminary data.</text>
</comment>
<evidence type="ECO:0000313" key="3">
    <source>
        <dbReference type="Proteomes" id="UP000286997"/>
    </source>
</evidence>
<name>A0A437PHL2_9HYPH</name>
<accession>A0A437PHL2</accession>
<dbReference type="AlphaFoldDB" id="A0A437PHL2"/>